<dbReference type="EMBL" id="JBHLUD010000013">
    <property type="protein sequence ID" value="MFC0546469.1"/>
    <property type="molecule type" value="Genomic_DNA"/>
</dbReference>
<dbReference type="Proteomes" id="UP001589810">
    <property type="component" value="Unassembled WGS sequence"/>
</dbReference>
<evidence type="ECO:0000256" key="6">
    <source>
        <dbReference type="ARBA" id="ARBA00022847"/>
    </source>
</evidence>
<protein>
    <submittedName>
        <fullName evidence="11">Cation acetate symporter</fullName>
    </submittedName>
</protein>
<comment type="similarity">
    <text evidence="2 9">Belongs to the sodium:solute symporter (SSF) (TC 2.A.21) family.</text>
</comment>
<evidence type="ECO:0000256" key="3">
    <source>
        <dbReference type="ARBA" id="ARBA00022448"/>
    </source>
</evidence>
<dbReference type="PANTHER" id="PTHR48086">
    <property type="entry name" value="SODIUM/PROLINE SYMPORTER-RELATED"/>
    <property type="match status" value="1"/>
</dbReference>
<evidence type="ECO:0000256" key="10">
    <source>
        <dbReference type="SAM" id="Phobius"/>
    </source>
</evidence>
<dbReference type="InterPro" id="IPR038377">
    <property type="entry name" value="Na/Glc_symporter_sf"/>
</dbReference>
<comment type="subcellular location">
    <subcellularLocation>
        <location evidence="1">Cell membrane</location>
        <topology evidence="1">Multi-pass membrane protein</topology>
    </subcellularLocation>
</comment>
<evidence type="ECO:0000256" key="9">
    <source>
        <dbReference type="RuleBase" id="RU362091"/>
    </source>
</evidence>
<dbReference type="InterPro" id="IPR001734">
    <property type="entry name" value="Na/solute_symporter"/>
</dbReference>
<evidence type="ECO:0000313" key="11">
    <source>
        <dbReference type="EMBL" id="MFC0546469.1"/>
    </source>
</evidence>
<keyword evidence="6" id="KW-0769">Symport</keyword>
<proteinExistence type="inferred from homology"/>
<feature type="transmembrane region" description="Helical" evidence="10">
    <location>
        <begin position="311"/>
        <end position="333"/>
    </location>
</feature>
<evidence type="ECO:0000256" key="4">
    <source>
        <dbReference type="ARBA" id="ARBA00022475"/>
    </source>
</evidence>
<evidence type="ECO:0000313" key="12">
    <source>
        <dbReference type="Proteomes" id="UP001589810"/>
    </source>
</evidence>
<keyword evidence="12" id="KW-1185">Reference proteome</keyword>
<evidence type="ECO:0000256" key="8">
    <source>
        <dbReference type="ARBA" id="ARBA00023136"/>
    </source>
</evidence>
<feature type="transmembrane region" description="Helical" evidence="10">
    <location>
        <begin position="397"/>
        <end position="425"/>
    </location>
</feature>
<feature type="transmembrane region" description="Helical" evidence="10">
    <location>
        <begin position="488"/>
        <end position="509"/>
    </location>
</feature>
<feature type="transmembrane region" description="Helical" evidence="10">
    <location>
        <begin position="185"/>
        <end position="205"/>
    </location>
</feature>
<gene>
    <name evidence="11" type="ORF">ACFFH7_33495</name>
</gene>
<dbReference type="CDD" id="cd11480">
    <property type="entry name" value="SLC5sbd_u4"/>
    <property type="match status" value="1"/>
</dbReference>
<keyword evidence="7 10" id="KW-1133">Transmembrane helix</keyword>
<dbReference type="PANTHER" id="PTHR48086:SF6">
    <property type="entry name" value="CATION_ACETATE SYMPORTER ACTP"/>
    <property type="match status" value="1"/>
</dbReference>
<accession>A0ABV6N1S0</accession>
<reference evidence="11 12" key="1">
    <citation type="submission" date="2024-09" db="EMBL/GenBank/DDBJ databases">
        <authorList>
            <person name="Sun Q."/>
            <person name="Mori K."/>
        </authorList>
    </citation>
    <scope>NUCLEOTIDE SEQUENCE [LARGE SCALE GENOMIC DNA]</scope>
    <source>
        <strain evidence="11 12">TBRC 1432</strain>
    </source>
</reference>
<feature type="transmembrane region" description="Helical" evidence="10">
    <location>
        <begin position="6"/>
        <end position="26"/>
    </location>
</feature>
<dbReference type="PROSITE" id="PS50283">
    <property type="entry name" value="NA_SOLUT_SYMP_3"/>
    <property type="match status" value="1"/>
</dbReference>
<feature type="transmembrane region" description="Helical" evidence="10">
    <location>
        <begin position="529"/>
        <end position="547"/>
    </location>
</feature>
<sequence length="606" mass="64333">MGINALACASIAVIVLATFILGYYGSRTANTTRDFLVARRRVSAHQNAAAIAGEFLSAASFIGIVGLVLKNGPDELWYAIGFTAGYLALLLFVAAPLRRSGAYTLPDFVEARLGSRGLRGIAAVITVAIGYIYLIPQLQGAGLTLNSVLPWAPNWLGVVVVTIVVVINVLSGGMRAITLVQAFQYWMKLFAISVPAFVLCVVFAGSGPPGGQQSLAADGPPMFTADTTVTLEQPVRLHVEHTVLLTAHGWINGRRVDGDTAWFPSEQTIGAKTTLSFKAGSPVPMVDGAVQDNADWLRPQSGGLPALFDTYSLIFATFLGILGLPHVLARFYTNPDGRSARRTTLHVLLLLGAFYLFPALLGALSRIFEPQLLVTGKTDAAVLLLPQAMLPGVAGQVLGAVVAAGAFAAFMSTSSGLLVSLAGVVSTDVSRGRVRDFRWSTVLVVLAPLVAALVLRSNDVSLGVGMALAMAASTFCPVLMLGIWWRGLTWVGAGVGMVLGGSLVALALIGDIVSGYTGNWAPAVLQQPALVTVPVAFLTMIIVSKATHRRRPEDVNRIMLRLHAPDPLGFTRDRDVLRFGEGQTDGRHRRLAIRPRLRSRRSSSPA</sequence>
<dbReference type="RefSeq" id="WP_273936711.1">
    <property type="nucleotide sequence ID" value="NZ_CP097263.1"/>
</dbReference>
<keyword evidence="4" id="KW-1003">Cell membrane</keyword>
<feature type="transmembrane region" description="Helical" evidence="10">
    <location>
        <begin position="461"/>
        <end position="481"/>
    </location>
</feature>
<name>A0ABV6N1S0_9PSEU</name>
<evidence type="ECO:0000256" key="1">
    <source>
        <dbReference type="ARBA" id="ARBA00004651"/>
    </source>
</evidence>
<evidence type="ECO:0000256" key="7">
    <source>
        <dbReference type="ARBA" id="ARBA00022989"/>
    </source>
</evidence>
<keyword evidence="5 10" id="KW-0812">Transmembrane</keyword>
<feature type="transmembrane region" description="Helical" evidence="10">
    <location>
        <begin position="47"/>
        <end position="70"/>
    </location>
</feature>
<feature type="transmembrane region" description="Helical" evidence="10">
    <location>
        <begin position="118"/>
        <end position="135"/>
    </location>
</feature>
<dbReference type="InterPro" id="IPR050277">
    <property type="entry name" value="Sodium:Solute_Symporter"/>
</dbReference>
<comment type="caution">
    <text evidence="11">The sequence shown here is derived from an EMBL/GenBank/DDBJ whole genome shotgun (WGS) entry which is preliminary data.</text>
</comment>
<evidence type="ECO:0000256" key="5">
    <source>
        <dbReference type="ARBA" id="ARBA00022692"/>
    </source>
</evidence>
<feature type="transmembrane region" description="Helical" evidence="10">
    <location>
        <begin position="345"/>
        <end position="368"/>
    </location>
</feature>
<dbReference type="Gene3D" id="1.20.1730.10">
    <property type="entry name" value="Sodium/glucose cotransporter"/>
    <property type="match status" value="1"/>
</dbReference>
<dbReference type="Pfam" id="PF00474">
    <property type="entry name" value="SSF"/>
    <property type="match status" value="2"/>
</dbReference>
<keyword evidence="8 10" id="KW-0472">Membrane</keyword>
<keyword evidence="3" id="KW-0813">Transport</keyword>
<feature type="transmembrane region" description="Helical" evidence="10">
    <location>
        <begin position="155"/>
        <end position="173"/>
    </location>
</feature>
<evidence type="ECO:0000256" key="2">
    <source>
        <dbReference type="ARBA" id="ARBA00006434"/>
    </source>
</evidence>
<feature type="transmembrane region" description="Helical" evidence="10">
    <location>
        <begin position="76"/>
        <end position="97"/>
    </location>
</feature>
<organism evidence="11 12">
    <name type="scientific">Kutzneria chonburiensis</name>
    <dbReference type="NCBI Taxonomy" id="1483604"/>
    <lineage>
        <taxon>Bacteria</taxon>
        <taxon>Bacillati</taxon>
        <taxon>Actinomycetota</taxon>
        <taxon>Actinomycetes</taxon>
        <taxon>Pseudonocardiales</taxon>
        <taxon>Pseudonocardiaceae</taxon>
        <taxon>Kutzneria</taxon>
    </lineage>
</organism>
<feature type="transmembrane region" description="Helical" evidence="10">
    <location>
        <begin position="437"/>
        <end position="455"/>
    </location>
</feature>